<gene>
    <name evidence="7 9" type="primary">argJ</name>
    <name evidence="8" type="ORF">ASJ82_07495</name>
    <name evidence="9" type="ORF">MSCUN_04310</name>
</gene>
<proteinExistence type="inferred from homology"/>
<dbReference type="SUPFAM" id="SSF56266">
    <property type="entry name" value="DmpA/ArgJ-like"/>
    <property type="match status" value="1"/>
</dbReference>
<comment type="subcellular location">
    <subcellularLocation>
        <location evidence="7">Cytoplasm</location>
    </subcellularLocation>
</comment>
<dbReference type="NCBIfam" id="TIGR00120">
    <property type="entry name" value="ArgJ"/>
    <property type="match status" value="1"/>
</dbReference>
<evidence type="ECO:0000313" key="9">
    <source>
        <dbReference type="EMBL" id="PWL08718.1"/>
    </source>
</evidence>
<keyword evidence="3 7" id="KW-0028">Amino-acid biosynthesis</keyword>
<evidence type="ECO:0000256" key="1">
    <source>
        <dbReference type="ARBA" id="ARBA00006774"/>
    </source>
</evidence>
<dbReference type="GO" id="GO:0006526">
    <property type="term" value="P:L-arginine biosynthetic process"/>
    <property type="evidence" value="ECO:0007669"/>
    <property type="project" value="UniProtKB-UniRule"/>
</dbReference>
<evidence type="ECO:0000256" key="2">
    <source>
        <dbReference type="ARBA" id="ARBA00022571"/>
    </source>
</evidence>
<dbReference type="CDD" id="cd02152">
    <property type="entry name" value="OAT"/>
    <property type="match status" value="1"/>
</dbReference>
<protein>
    <recommendedName>
        <fullName evidence="7">Glutamate N-acetyltransferase</fullName>
        <ecNumber evidence="7">2.3.1.35</ecNumber>
    </recommendedName>
    <alternativeName>
        <fullName evidence="7">Ornithine acetyltransferase</fullName>
        <shortName evidence="7">OATase</shortName>
    </alternativeName>
    <alternativeName>
        <fullName evidence="7">Ornithine transacetylase</fullName>
    </alternativeName>
    <component>
        <recommendedName>
            <fullName evidence="7">Glutamate N-acetyltransferase alpha chain</fullName>
        </recommendedName>
    </component>
    <component>
        <recommendedName>
            <fullName evidence="7">Glutamate N-acetyltransferase beta chain</fullName>
        </recommendedName>
    </component>
</protein>
<dbReference type="GO" id="GO:0005737">
    <property type="term" value="C:cytoplasm"/>
    <property type="evidence" value="ECO:0007669"/>
    <property type="project" value="UniProtKB-SubCell"/>
</dbReference>
<evidence type="ECO:0000256" key="6">
    <source>
        <dbReference type="ARBA" id="ARBA00023315"/>
    </source>
</evidence>
<evidence type="ECO:0000256" key="5">
    <source>
        <dbReference type="ARBA" id="ARBA00022813"/>
    </source>
</evidence>
<dbReference type="EMBL" id="LMVN01000024">
    <property type="protein sequence ID" value="PAV06946.1"/>
    <property type="molecule type" value="Genomic_DNA"/>
</dbReference>
<dbReference type="RefSeq" id="WP_095609122.1">
    <property type="nucleotide sequence ID" value="NZ_LMVN01000024.1"/>
</dbReference>
<dbReference type="EMBL" id="LWMS01000010">
    <property type="protein sequence ID" value="PWL08718.1"/>
    <property type="molecule type" value="Genomic_DNA"/>
</dbReference>
<keyword evidence="10" id="KW-1185">Reference proteome</keyword>
<reference evidence="9 11" key="1">
    <citation type="submission" date="2016-04" db="EMBL/GenBank/DDBJ databases">
        <title>Genome sequence of Methanosphaera cuniculi DSM 4103.</title>
        <authorList>
            <person name="Poehlein A."/>
            <person name="Seedorf H."/>
            <person name="Daniel R."/>
        </authorList>
    </citation>
    <scope>NUCLEOTIDE SEQUENCE [LARGE SCALE GENOMIC DNA]</scope>
    <source>
        <strain evidence="9 11">DSM 4103</strain>
    </source>
</reference>
<dbReference type="GO" id="GO:0006592">
    <property type="term" value="P:ornithine biosynthetic process"/>
    <property type="evidence" value="ECO:0007669"/>
    <property type="project" value="TreeGrafter"/>
</dbReference>
<dbReference type="GO" id="GO:0004042">
    <property type="term" value="F:L-glutamate N-acetyltransferase activity"/>
    <property type="evidence" value="ECO:0007669"/>
    <property type="project" value="TreeGrafter"/>
</dbReference>
<dbReference type="EC" id="2.3.1.35" evidence="7"/>
<dbReference type="PANTHER" id="PTHR23100">
    <property type="entry name" value="ARGININE BIOSYNTHESIS BIFUNCTIONAL PROTEIN ARGJ"/>
    <property type="match status" value="1"/>
</dbReference>
<sequence length="398" mass="42922">MKLLDNGICSIDSILASGFRDGKYGVSVIYHKDSTAVGVYTQNKVYAAPIDVTRKHLENGKISAIIVNSGNANCYTKEEGLKNAERMAKLTGEVLGIPSDDVAVASTGVIGRQMPMDVIEPVAMESLNSLGNSRENATDAAKAIMTTDTVPKECAVESELVDGTKFKIAGICKGSGMIAPNMGTMLGFITTDLEVPQDELQQLLRDSVKRSFNMVVVDGDQSTNDTVILMSTNEVKGNVDDNFKEALDYVCISLAKQIAKDGEGAKHFIEVTCHNAKCEDDAITIARSIVSSSLVKTAVFGADPNWGRIITAMGYSGVDFDPECVSISIESDDLKADIVVDGCVMTYDNPEILKKAEMIMQHKEIIITVSLNDGDCYATAYGCDLTYDYVEINAEYTT</sequence>
<feature type="binding site" evidence="7">
    <location>
        <position position="146"/>
    </location>
    <ligand>
        <name>substrate</name>
    </ligand>
</feature>
<evidence type="ECO:0000313" key="10">
    <source>
        <dbReference type="Proteomes" id="UP000217528"/>
    </source>
</evidence>
<dbReference type="InterPro" id="IPR042195">
    <property type="entry name" value="ArgJ_beta_C"/>
</dbReference>
<accession>A0A2A2HCC8</accession>
<dbReference type="PANTHER" id="PTHR23100:SF0">
    <property type="entry name" value="ARGININE BIOSYNTHESIS BIFUNCTIONAL PROTEIN ARGJ, MITOCHONDRIAL"/>
    <property type="match status" value="1"/>
</dbReference>
<keyword evidence="2 7" id="KW-0055">Arginine biosynthesis</keyword>
<comment type="pathway">
    <text evidence="7">Amino-acid biosynthesis; L-arginine biosynthesis; L-ornithine and N-acetyl-L-glutamate from L-glutamate and N(2)-acetyl-L-ornithine (cyclic): step 1/1.</text>
</comment>
<feature type="binding site" evidence="7">
    <location>
        <position position="393"/>
    </location>
    <ligand>
        <name>substrate</name>
    </ligand>
</feature>
<dbReference type="GO" id="GO:0004358">
    <property type="term" value="F:L-glutamate N-acetyltransferase activity, acting on acetyl-L-ornithine as donor"/>
    <property type="evidence" value="ECO:0007669"/>
    <property type="project" value="UniProtKB-UniRule"/>
</dbReference>
<dbReference type="FunFam" id="3.10.20.340:FF:000001">
    <property type="entry name" value="Arginine biosynthesis bifunctional protein ArgJ, chloroplastic"/>
    <property type="match status" value="1"/>
</dbReference>
<dbReference type="NCBIfam" id="NF003802">
    <property type="entry name" value="PRK05388.1"/>
    <property type="match status" value="1"/>
</dbReference>
<evidence type="ECO:0000256" key="4">
    <source>
        <dbReference type="ARBA" id="ARBA00022679"/>
    </source>
</evidence>
<keyword evidence="7" id="KW-0963">Cytoplasm</keyword>
<feature type="site" description="Involved in the stabilization of negative charge on the oxyanion by the formation of the oxyanion hole" evidence="7">
    <location>
        <position position="107"/>
    </location>
</feature>
<reference evidence="8 10" key="2">
    <citation type="journal article" date="2017" name="BMC Genomics">
        <title>Genomic analysis of methanogenic archaea reveals a shift towards energy conservation.</title>
        <authorList>
            <person name="Gilmore S.P."/>
            <person name="Henske J.K."/>
            <person name="Sexton J.A."/>
            <person name="Solomon K.V."/>
            <person name="Seppala S."/>
            <person name="Yoo J.I."/>
            <person name="Huyett L.M."/>
            <person name="Pressman A."/>
            <person name="Cogan J.Z."/>
            <person name="Kivenson V."/>
            <person name="Peng X."/>
            <person name="Tan Y."/>
            <person name="Valentine D.L."/>
            <person name="O'Malley M.A."/>
        </authorList>
    </citation>
    <scope>NUCLEOTIDE SEQUENCE [LARGE SCALE GENOMIC DNA]</scope>
    <source>
        <strain evidence="8 10">1R-7</strain>
    </source>
</reference>
<evidence type="ECO:0000256" key="3">
    <source>
        <dbReference type="ARBA" id="ARBA00022605"/>
    </source>
</evidence>
<dbReference type="OrthoDB" id="52592at2157"/>
<comment type="similarity">
    <text evidence="1 7">Belongs to the ArgJ family.</text>
</comment>
<keyword evidence="6 7" id="KW-0012">Acyltransferase</keyword>
<feature type="site" description="Involved in the stabilization of negative charge on the oxyanion by the formation of the oxyanion hole" evidence="7">
    <location>
        <position position="108"/>
    </location>
</feature>
<dbReference type="InterPro" id="IPR016117">
    <property type="entry name" value="ArgJ-like_dom_sf"/>
</dbReference>
<dbReference type="Pfam" id="PF01960">
    <property type="entry name" value="ArgJ"/>
    <property type="match status" value="1"/>
</dbReference>
<dbReference type="HAMAP" id="MF_01106">
    <property type="entry name" value="ArgJ"/>
    <property type="match status" value="1"/>
</dbReference>
<keyword evidence="4 7" id="KW-0808">Transferase</keyword>
<dbReference type="Gene3D" id="3.10.20.340">
    <property type="entry name" value="ArgJ beta chain, C-terminal domain"/>
    <property type="match status" value="1"/>
</dbReference>
<feature type="chain" id="PRO_5044509034" description="Glutamate N-acetyltransferase alpha chain" evidence="7">
    <location>
        <begin position="1"/>
        <end position="183"/>
    </location>
</feature>
<feature type="binding site" evidence="7">
    <location>
        <position position="184"/>
    </location>
    <ligand>
        <name>substrate</name>
    </ligand>
</feature>
<comment type="subunit">
    <text evidence="7">Heterotetramer of two alpha and two beta chains.</text>
</comment>
<feature type="site" description="Cleavage; by autolysis" evidence="7">
    <location>
        <begin position="183"/>
        <end position="184"/>
    </location>
</feature>
<dbReference type="Proteomes" id="UP000217528">
    <property type="component" value="Unassembled WGS sequence"/>
</dbReference>
<dbReference type="AlphaFoldDB" id="A0A2A2HCC8"/>
<evidence type="ECO:0000256" key="7">
    <source>
        <dbReference type="HAMAP-Rule" id="MF_01106"/>
    </source>
</evidence>
<comment type="catalytic activity">
    <reaction evidence="7">
        <text>N(2)-acetyl-L-ornithine + L-glutamate = N-acetyl-L-glutamate + L-ornithine</text>
        <dbReference type="Rhea" id="RHEA:15349"/>
        <dbReference type="ChEBI" id="CHEBI:29985"/>
        <dbReference type="ChEBI" id="CHEBI:44337"/>
        <dbReference type="ChEBI" id="CHEBI:46911"/>
        <dbReference type="ChEBI" id="CHEBI:57805"/>
        <dbReference type="EC" id="2.3.1.35"/>
    </reaction>
</comment>
<organism evidence="8 10">
    <name type="scientific">Methanosphaera cuniculi</name>
    <dbReference type="NCBI Taxonomy" id="1077256"/>
    <lineage>
        <taxon>Archaea</taxon>
        <taxon>Methanobacteriati</taxon>
        <taxon>Methanobacteriota</taxon>
        <taxon>Methanomada group</taxon>
        <taxon>Methanobacteria</taxon>
        <taxon>Methanobacteriales</taxon>
        <taxon>Methanobacteriaceae</taxon>
        <taxon>Methanosphaera</taxon>
    </lineage>
</organism>
<dbReference type="Gene3D" id="3.60.70.12">
    <property type="entry name" value="L-amino peptidase D-ALA esterase/amidase"/>
    <property type="match status" value="1"/>
</dbReference>
<dbReference type="Proteomes" id="UP000246004">
    <property type="component" value="Unassembled WGS sequence"/>
</dbReference>
<dbReference type="UniPathway" id="UPA00068">
    <property type="reaction ID" value="UER00106"/>
</dbReference>
<keyword evidence="5 7" id="KW-0068">Autocatalytic cleavage</keyword>
<dbReference type="InterPro" id="IPR002813">
    <property type="entry name" value="Arg_biosynth_ArgJ"/>
</dbReference>
<comment type="function">
    <text evidence="7">Catalyzes the transfer of the acetyl group from N(2)-acetylornithine to glutamate, forming N-acetylglutamate and L-ornithine.</text>
</comment>
<comment type="caution">
    <text evidence="8">The sequence shown here is derived from an EMBL/GenBank/DDBJ whole genome shotgun (WGS) entry which is preliminary data.</text>
</comment>
<feature type="binding site" evidence="7">
    <location>
        <position position="173"/>
    </location>
    <ligand>
        <name>substrate</name>
    </ligand>
</feature>
<feature type="chain" id="PRO_5044509033" description="Glutamate N-acetyltransferase beta chain" evidence="7">
    <location>
        <begin position="184"/>
        <end position="398"/>
    </location>
</feature>
<name>A0A2A2HCC8_9EURY</name>
<evidence type="ECO:0000313" key="8">
    <source>
        <dbReference type="EMBL" id="PAV06946.1"/>
    </source>
</evidence>
<feature type="binding site" evidence="7">
    <location>
        <position position="398"/>
    </location>
    <ligand>
        <name>substrate</name>
    </ligand>
</feature>
<evidence type="ECO:0000313" key="11">
    <source>
        <dbReference type="Proteomes" id="UP000246004"/>
    </source>
</evidence>
<feature type="active site" description="Nucleophile" evidence="7">
    <location>
        <position position="184"/>
    </location>
</feature>
<feature type="binding site" evidence="7">
    <location>
        <position position="263"/>
    </location>
    <ligand>
        <name>substrate</name>
    </ligand>
</feature>